<dbReference type="InterPro" id="IPR042088">
    <property type="entry name" value="OligoPept_F_C"/>
</dbReference>
<dbReference type="Pfam" id="PF01432">
    <property type="entry name" value="Peptidase_M3"/>
    <property type="match status" value="1"/>
</dbReference>
<dbReference type="InterPro" id="IPR013647">
    <property type="entry name" value="OligopepF_N_dom"/>
</dbReference>
<dbReference type="InterPro" id="IPR045090">
    <property type="entry name" value="Pept_M3A_M3B"/>
</dbReference>
<feature type="domain" description="Peptidase M3A/M3B catalytic" evidence="7">
    <location>
        <begin position="207"/>
        <end position="587"/>
    </location>
</feature>
<dbReference type="AlphaFoldDB" id="A0A0R2IJZ0"/>
<dbReference type="PANTHER" id="PTHR11804">
    <property type="entry name" value="PROTEASE M3 THIMET OLIGOPEPTIDASE-RELATED"/>
    <property type="match status" value="1"/>
</dbReference>
<evidence type="ECO:0000256" key="3">
    <source>
        <dbReference type="ARBA" id="ARBA00022801"/>
    </source>
</evidence>
<dbReference type="Proteomes" id="UP000051568">
    <property type="component" value="Unassembled WGS sequence"/>
</dbReference>
<dbReference type="EC" id="3.4.24.-" evidence="6"/>
<dbReference type="Gene3D" id="1.10.287.830">
    <property type="entry name" value="putative peptidase helix hairpin domain like"/>
    <property type="match status" value="1"/>
</dbReference>
<evidence type="ECO:0000256" key="1">
    <source>
        <dbReference type="ARBA" id="ARBA00022670"/>
    </source>
</evidence>
<dbReference type="InterPro" id="IPR001567">
    <property type="entry name" value="Pept_M3A_M3B_dom"/>
</dbReference>
<name>A0A0R2IJZ0_9LACO</name>
<gene>
    <name evidence="9" type="ORF">IV80_GL000403</name>
</gene>
<dbReference type="STRING" id="319652.IV80_GL000403"/>
<evidence type="ECO:0000256" key="4">
    <source>
        <dbReference type="ARBA" id="ARBA00022833"/>
    </source>
</evidence>
<dbReference type="OrthoDB" id="9766487at2"/>
<dbReference type="EMBL" id="JQBR01000010">
    <property type="protein sequence ID" value="KRN65347.1"/>
    <property type="molecule type" value="Genomic_DNA"/>
</dbReference>
<keyword evidence="4 6" id="KW-0862">Zinc</keyword>
<dbReference type="Gene3D" id="1.10.1370.20">
    <property type="entry name" value="Oligoendopeptidase f, C-terminal domain"/>
    <property type="match status" value="1"/>
</dbReference>
<dbReference type="Pfam" id="PF08439">
    <property type="entry name" value="Peptidase_M3_N"/>
    <property type="match status" value="1"/>
</dbReference>
<reference evidence="9 10" key="1">
    <citation type="journal article" date="2015" name="Genome Announc.">
        <title>Expanding the biotechnology potential of lactobacilli through comparative genomics of 213 strains and associated genera.</title>
        <authorList>
            <person name="Sun Z."/>
            <person name="Harris H.M."/>
            <person name="McCann A."/>
            <person name="Guo C."/>
            <person name="Argimon S."/>
            <person name="Zhang W."/>
            <person name="Yang X."/>
            <person name="Jeffery I.B."/>
            <person name="Cooney J.C."/>
            <person name="Kagawa T.F."/>
            <person name="Liu W."/>
            <person name="Song Y."/>
            <person name="Salvetti E."/>
            <person name="Wrobel A."/>
            <person name="Rasinkangas P."/>
            <person name="Parkhill J."/>
            <person name="Rea M.C."/>
            <person name="O'Sullivan O."/>
            <person name="Ritari J."/>
            <person name="Douillard F.P."/>
            <person name="Paul Ross R."/>
            <person name="Yang R."/>
            <person name="Briner A.E."/>
            <person name="Felis G.E."/>
            <person name="de Vos W.M."/>
            <person name="Barrangou R."/>
            <person name="Klaenhammer T.R."/>
            <person name="Caufield P.W."/>
            <person name="Cui Y."/>
            <person name="Zhang H."/>
            <person name="O'Toole P.W."/>
        </authorList>
    </citation>
    <scope>NUCLEOTIDE SEQUENCE [LARGE SCALE GENOMIC DNA]</scope>
    <source>
        <strain evidence="9 10">DSM 17757</strain>
    </source>
</reference>
<dbReference type="GO" id="GO:0004222">
    <property type="term" value="F:metalloendopeptidase activity"/>
    <property type="evidence" value="ECO:0007669"/>
    <property type="project" value="UniProtKB-UniRule"/>
</dbReference>
<accession>A0A0R2IJZ0</accession>
<comment type="function">
    <text evidence="6">Has oligopeptidase activity and degrades a variety of small bioactive peptides.</text>
</comment>
<evidence type="ECO:0000256" key="5">
    <source>
        <dbReference type="ARBA" id="ARBA00023049"/>
    </source>
</evidence>
<keyword evidence="5 6" id="KW-0482">Metalloprotease</keyword>
<dbReference type="Gene3D" id="1.20.140.70">
    <property type="entry name" value="Oligopeptidase f, N-terminal domain"/>
    <property type="match status" value="1"/>
</dbReference>
<dbReference type="RefSeq" id="WP_057752298.1">
    <property type="nucleotide sequence ID" value="NZ_BJVH01000010.1"/>
</dbReference>
<proteinExistence type="inferred from homology"/>
<comment type="caution">
    <text evidence="9">The sequence shown here is derived from an EMBL/GenBank/DDBJ whole genome shotgun (WGS) entry which is preliminary data.</text>
</comment>
<dbReference type="PATRIC" id="fig|319652.3.peg.406"/>
<evidence type="ECO:0000313" key="10">
    <source>
        <dbReference type="Proteomes" id="UP000051568"/>
    </source>
</evidence>
<evidence type="ECO:0000259" key="7">
    <source>
        <dbReference type="Pfam" id="PF01432"/>
    </source>
</evidence>
<dbReference type="CDD" id="cd09608">
    <property type="entry name" value="M3B_PepF"/>
    <property type="match status" value="1"/>
</dbReference>
<evidence type="ECO:0000259" key="8">
    <source>
        <dbReference type="Pfam" id="PF08439"/>
    </source>
</evidence>
<dbReference type="GO" id="GO:0006508">
    <property type="term" value="P:proteolysis"/>
    <property type="evidence" value="ECO:0007669"/>
    <property type="project" value="UniProtKB-KW"/>
</dbReference>
<keyword evidence="1 6" id="KW-0645">Protease</keyword>
<keyword evidence="10" id="KW-1185">Reference proteome</keyword>
<sequence length="600" mass="68532">MTEIKKLPKRDEVPVALTWDLTTIFKDDAAAHAAMKQVENKISSVLKFKGKLQESSDSLLQVIQLELAIQNDLEHIYVYAELKNDQDTVNNKNQALMDQVASFVANVSAKLAWIDPEILAIPEEKLAKFQAEDAALRPYSHFLEVLQLRKNHVLSSKEEALLAGASSIFDSSSKIFGILDNSDLKFPFVKNAEGETVQLSQGMYATLLQSTDQEVRKQAFQQLYAVYEQFRNTFAATLSGEVKVHNFTAQIRGFKDARQAAMSQNAIPETVYTNLVSEVNSHLDLLHRYVSLRKKILNLKELHMYDLYTPITGKSPLSYSYSEAKKEAKQALQILGEDYVSHVQEAFDNRWIDVVENQGKRSGAYSSGVYGTNPFMLLNWQDDLENLFTLVHEMGHSMHSYYTTHNQPYQYGDYAIFVAEIASTTNENLLTQFLLDKYDDPQIKLYVLNHYLDGFKGTVYRQTQFAEFEQFIHEADANGEALTAEMMSDFYGKLNHRYYGDAVINDPQIKSEWTRIPHFYYNYYVYQYATGFAAASSLANGMTSQRSQAREKYLNYLKSGSSDFPLNVMKKAGVDMTKTDYLEDAFAMFEKRLNEFEALL</sequence>
<keyword evidence="3 6" id="KW-0378">Hydrolase</keyword>
<dbReference type="SUPFAM" id="SSF55486">
    <property type="entry name" value="Metalloproteases ('zincins'), catalytic domain"/>
    <property type="match status" value="1"/>
</dbReference>
<comment type="cofactor">
    <cofactor evidence="6">
        <name>Zn(2+)</name>
        <dbReference type="ChEBI" id="CHEBI:29105"/>
    </cofactor>
    <text evidence="6">Binds 1 zinc ion.</text>
</comment>
<dbReference type="GO" id="GO:0006518">
    <property type="term" value="P:peptide metabolic process"/>
    <property type="evidence" value="ECO:0007669"/>
    <property type="project" value="TreeGrafter"/>
</dbReference>
<feature type="domain" description="Oligopeptidase F N-terminal" evidence="8">
    <location>
        <begin position="117"/>
        <end position="186"/>
    </location>
</feature>
<evidence type="ECO:0000313" key="9">
    <source>
        <dbReference type="EMBL" id="KRN65347.1"/>
    </source>
</evidence>
<keyword evidence="2 6" id="KW-0479">Metal-binding</keyword>
<dbReference type="PANTHER" id="PTHR11804:SF84">
    <property type="entry name" value="SACCHAROLYSIN"/>
    <property type="match status" value="1"/>
</dbReference>
<dbReference type="InterPro" id="IPR004438">
    <property type="entry name" value="Peptidase_M3B"/>
</dbReference>
<organism evidence="9 10">
    <name type="scientific">Pediococcus cellicola</name>
    <dbReference type="NCBI Taxonomy" id="319652"/>
    <lineage>
        <taxon>Bacteria</taxon>
        <taxon>Bacillati</taxon>
        <taxon>Bacillota</taxon>
        <taxon>Bacilli</taxon>
        <taxon>Lactobacillales</taxon>
        <taxon>Lactobacillaceae</taxon>
        <taxon>Pediococcus</taxon>
    </lineage>
</organism>
<protein>
    <recommendedName>
        <fullName evidence="6">Oligopeptidase F</fullName>
        <ecNumber evidence="6">3.4.24.-</ecNumber>
    </recommendedName>
</protein>
<dbReference type="GO" id="GO:0046872">
    <property type="term" value="F:metal ion binding"/>
    <property type="evidence" value="ECO:0007669"/>
    <property type="project" value="UniProtKB-UniRule"/>
</dbReference>
<evidence type="ECO:0000256" key="2">
    <source>
        <dbReference type="ARBA" id="ARBA00022723"/>
    </source>
</evidence>
<comment type="similarity">
    <text evidence="6">Belongs to the peptidase M3B family.</text>
</comment>
<evidence type="ECO:0000256" key="6">
    <source>
        <dbReference type="RuleBase" id="RU368091"/>
    </source>
</evidence>
<dbReference type="NCBIfam" id="TIGR00181">
    <property type="entry name" value="pepF"/>
    <property type="match status" value="1"/>
</dbReference>